<name>A0A7E4W167_PANRE</name>
<feature type="compositionally biased region" description="Polar residues" evidence="1">
    <location>
        <begin position="519"/>
        <end position="528"/>
    </location>
</feature>
<dbReference type="InterPro" id="IPR013809">
    <property type="entry name" value="ENTH"/>
</dbReference>
<sequence>MSDLFSGIASLTKSVSDTLNSYEVRKISDKVQSYVMNFTEPEIKVRDATTEEPWGPTPDMMREIAGLTFQYDAFPEVMGMLWKRMLPPSPVAWRRTYKSLILLEHLLKNGCERVISNARDHVFEMRSLEHYKSVNERGKDEGINVRYRAKAVLELLEDDDKLREERKKAKVAGKEDKYRGFSRDEMTMRGFSGSSSSSSTRNNRQYEDSYDNDSRYDRDSRFDEDRPSGKREVTAFDFGGGTRRDASPELGIRADSPVNNDPDDEFGDFASARTSAGGNKPAAKRASDGFADFTDFTSALPSPPQANGSTAQIPSVPPPPGGAPKVGAVQNDFFFSSPATAAPAKTTSNDFDFLNLNTAPVSSGPVIQPPSGPPSPAVGTKSSAFDDLFVSNPTPAKPVSNDPLDIFSPVAKPAPAAADPFFDVFGGSSSSTPQPLSTQTSFTPSNFGTPQPLGAAPADDIFSSFSLNQPATSHFPTATPSAKPAVPSATTTTTSPANKSALWNDLSNSLDLDNLLSTKPKQNVSMNEMKNRQP</sequence>
<dbReference type="SMART" id="SM00273">
    <property type="entry name" value="ENTH"/>
    <property type="match status" value="1"/>
</dbReference>
<dbReference type="AlphaFoldDB" id="A0A7E4W167"/>
<evidence type="ECO:0000313" key="3">
    <source>
        <dbReference type="Proteomes" id="UP000492821"/>
    </source>
</evidence>
<dbReference type="FunFam" id="1.25.40.90:FF:000006">
    <property type="entry name" value="Clathrin interactor 1"/>
    <property type="match status" value="1"/>
</dbReference>
<reference evidence="3" key="1">
    <citation type="journal article" date="2013" name="Genetics">
        <title>The draft genome and transcriptome of Panagrellus redivivus are shaped by the harsh demands of a free-living lifestyle.</title>
        <authorList>
            <person name="Srinivasan J."/>
            <person name="Dillman A.R."/>
            <person name="Macchietto M.G."/>
            <person name="Heikkinen L."/>
            <person name="Lakso M."/>
            <person name="Fracchia K.M."/>
            <person name="Antoshechkin I."/>
            <person name="Mortazavi A."/>
            <person name="Wong G."/>
            <person name="Sternberg P.W."/>
        </authorList>
    </citation>
    <scope>NUCLEOTIDE SEQUENCE [LARGE SCALE GENOMIC DNA]</scope>
    <source>
        <strain evidence="3">MT8872</strain>
    </source>
</reference>
<proteinExistence type="predicted"/>
<accession>A0A7E4W167</accession>
<feature type="region of interest" description="Disordered" evidence="1">
    <location>
        <begin position="361"/>
        <end position="386"/>
    </location>
</feature>
<dbReference type="InterPro" id="IPR008942">
    <property type="entry name" value="ENTH_VHS"/>
</dbReference>
<evidence type="ECO:0000259" key="2">
    <source>
        <dbReference type="PROSITE" id="PS50942"/>
    </source>
</evidence>
<dbReference type="PANTHER" id="PTHR12276">
    <property type="entry name" value="EPSIN/ENT-RELATED"/>
    <property type="match status" value="1"/>
</dbReference>
<dbReference type="Proteomes" id="UP000492821">
    <property type="component" value="Unassembled WGS sequence"/>
</dbReference>
<reference evidence="4" key="2">
    <citation type="submission" date="2020-10" db="UniProtKB">
        <authorList>
            <consortium name="WormBaseParasite"/>
        </authorList>
    </citation>
    <scope>IDENTIFICATION</scope>
</reference>
<feature type="compositionally biased region" description="Basic and acidic residues" evidence="1">
    <location>
        <begin position="204"/>
        <end position="234"/>
    </location>
</feature>
<keyword evidence="3" id="KW-1185">Reference proteome</keyword>
<feature type="compositionally biased region" description="Low complexity" evidence="1">
    <location>
        <begin position="476"/>
        <end position="497"/>
    </location>
</feature>
<dbReference type="WBParaSite" id="Pan_g5604.t1">
    <property type="protein sequence ID" value="Pan_g5604.t1"/>
    <property type="gene ID" value="Pan_g5604"/>
</dbReference>
<organism evidence="3 4">
    <name type="scientific">Panagrellus redivivus</name>
    <name type="common">Microworm</name>
    <dbReference type="NCBI Taxonomy" id="6233"/>
    <lineage>
        <taxon>Eukaryota</taxon>
        <taxon>Metazoa</taxon>
        <taxon>Ecdysozoa</taxon>
        <taxon>Nematoda</taxon>
        <taxon>Chromadorea</taxon>
        <taxon>Rhabditida</taxon>
        <taxon>Tylenchina</taxon>
        <taxon>Panagrolaimomorpha</taxon>
        <taxon>Panagrolaimoidea</taxon>
        <taxon>Panagrolaimidae</taxon>
        <taxon>Panagrellus</taxon>
    </lineage>
</organism>
<dbReference type="PANTHER" id="PTHR12276:SF45">
    <property type="entry name" value="CLATHRIN INTERACTOR 1"/>
    <property type="match status" value="1"/>
</dbReference>
<dbReference type="PROSITE" id="PS50942">
    <property type="entry name" value="ENTH"/>
    <property type="match status" value="1"/>
</dbReference>
<feature type="compositionally biased region" description="Low complexity" evidence="1">
    <location>
        <begin position="425"/>
        <end position="445"/>
    </location>
</feature>
<dbReference type="Pfam" id="PF01417">
    <property type="entry name" value="ENTH"/>
    <property type="match status" value="1"/>
</dbReference>
<dbReference type="CDD" id="cd16989">
    <property type="entry name" value="ENTH_EpsinR"/>
    <property type="match status" value="1"/>
</dbReference>
<dbReference type="Gene3D" id="1.25.40.90">
    <property type="match status" value="1"/>
</dbReference>
<dbReference type="GO" id="GO:0005886">
    <property type="term" value="C:plasma membrane"/>
    <property type="evidence" value="ECO:0007669"/>
    <property type="project" value="TreeGrafter"/>
</dbReference>
<feature type="domain" description="ENTH" evidence="2">
    <location>
        <begin position="33"/>
        <end position="166"/>
    </location>
</feature>
<evidence type="ECO:0000256" key="1">
    <source>
        <dbReference type="SAM" id="MobiDB-lite"/>
    </source>
</evidence>
<feature type="compositionally biased region" description="Polar residues" evidence="1">
    <location>
        <begin position="295"/>
        <end position="313"/>
    </location>
</feature>
<dbReference type="SUPFAM" id="SSF48464">
    <property type="entry name" value="ENTH/VHS domain"/>
    <property type="match status" value="1"/>
</dbReference>
<dbReference type="GO" id="GO:0006897">
    <property type="term" value="P:endocytosis"/>
    <property type="evidence" value="ECO:0007669"/>
    <property type="project" value="TreeGrafter"/>
</dbReference>
<feature type="region of interest" description="Disordered" evidence="1">
    <location>
        <begin position="425"/>
        <end position="534"/>
    </location>
</feature>
<feature type="compositionally biased region" description="Polar residues" evidence="1">
    <location>
        <begin position="463"/>
        <end position="475"/>
    </location>
</feature>
<feature type="compositionally biased region" description="Low complexity" evidence="1">
    <location>
        <begin position="504"/>
        <end position="517"/>
    </location>
</feature>
<dbReference type="GO" id="GO:0030125">
    <property type="term" value="C:clathrin vesicle coat"/>
    <property type="evidence" value="ECO:0007669"/>
    <property type="project" value="TreeGrafter"/>
</dbReference>
<dbReference type="GO" id="GO:0005543">
    <property type="term" value="F:phospholipid binding"/>
    <property type="evidence" value="ECO:0007669"/>
    <property type="project" value="TreeGrafter"/>
</dbReference>
<evidence type="ECO:0000313" key="4">
    <source>
        <dbReference type="WBParaSite" id="Pan_g5604.t1"/>
    </source>
</evidence>
<protein>
    <submittedName>
        <fullName evidence="4">ENTH domain-containing protein</fullName>
    </submittedName>
</protein>
<feature type="region of interest" description="Disordered" evidence="1">
    <location>
        <begin position="183"/>
        <end position="329"/>
    </location>
</feature>
<feature type="compositionally biased region" description="Pro residues" evidence="1">
    <location>
        <begin position="367"/>
        <end position="376"/>
    </location>
</feature>
<dbReference type="GO" id="GO:0005768">
    <property type="term" value="C:endosome"/>
    <property type="evidence" value="ECO:0007669"/>
    <property type="project" value="TreeGrafter"/>
</dbReference>
<dbReference type="GO" id="GO:0030276">
    <property type="term" value="F:clathrin binding"/>
    <property type="evidence" value="ECO:0007669"/>
    <property type="project" value="TreeGrafter"/>
</dbReference>